<evidence type="ECO:0000313" key="2">
    <source>
        <dbReference type="Proteomes" id="UP000444721"/>
    </source>
</evidence>
<organism evidence="1 2">
    <name type="scientific">Naegleria fowleri</name>
    <name type="common">Brain eating amoeba</name>
    <dbReference type="NCBI Taxonomy" id="5763"/>
    <lineage>
        <taxon>Eukaryota</taxon>
        <taxon>Discoba</taxon>
        <taxon>Heterolobosea</taxon>
        <taxon>Tetramitia</taxon>
        <taxon>Eutetramitia</taxon>
        <taxon>Vahlkampfiidae</taxon>
        <taxon>Naegleria</taxon>
    </lineage>
</organism>
<keyword evidence="2" id="KW-1185">Reference proteome</keyword>
<reference evidence="1 2" key="1">
    <citation type="journal article" date="2019" name="Sci. Rep.">
        <title>Nanopore sequencing improves the draft genome of the human pathogenic amoeba Naegleria fowleri.</title>
        <authorList>
            <person name="Liechti N."/>
            <person name="Schurch N."/>
            <person name="Bruggmann R."/>
            <person name="Wittwer M."/>
        </authorList>
    </citation>
    <scope>NUCLEOTIDE SEQUENCE [LARGE SCALE GENOMIC DNA]</scope>
    <source>
        <strain evidence="1 2">ATCC 30894</strain>
    </source>
</reference>
<protein>
    <submittedName>
        <fullName evidence="1">Uncharacterized protein</fullName>
    </submittedName>
</protein>
<proteinExistence type="predicted"/>
<dbReference type="VEuPathDB" id="AmoebaDB:FDP41_008530"/>
<dbReference type="RefSeq" id="XP_044558036.1">
    <property type="nucleotide sequence ID" value="XM_044712394.1"/>
</dbReference>
<dbReference type="EMBL" id="VFQX01000061">
    <property type="protein sequence ID" value="KAF0973323.1"/>
    <property type="molecule type" value="Genomic_DNA"/>
</dbReference>
<dbReference type="AlphaFoldDB" id="A0A6A5B2H2"/>
<dbReference type="GeneID" id="68115748"/>
<comment type="caution">
    <text evidence="1">The sequence shown here is derived from an EMBL/GenBank/DDBJ whole genome shotgun (WGS) entry which is preliminary data.</text>
</comment>
<accession>A0A6A5B2H2</accession>
<gene>
    <name evidence="1" type="ORF">FDP41_008530</name>
</gene>
<name>A0A6A5B2H2_NAEFO</name>
<dbReference type="VEuPathDB" id="AmoebaDB:NfTy_076050"/>
<evidence type="ECO:0000313" key="1">
    <source>
        <dbReference type="EMBL" id="KAF0973323.1"/>
    </source>
</evidence>
<dbReference type="Proteomes" id="UP000444721">
    <property type="component" value="Unassembled WGS sequence"/>
</dbReference>
<sequence length="134" mass="15023">MLTVFDTKSVSFIGIYYFDFYGGSRLWNVLKGNSTSDIITSENALDKLNLLLPSISTIKSYLPDLSFGKLADNDLKNVVKAMAMNNISNKIIISYDEIEIRGGLCVMKSTGKVTKNYRILFCGCFGWSCFVWLS</sequence>